<reference evidence="6 7" key="1">
    <citation type="journal article" date="2016" name="Mol. Biol. Evol.">
        <title>Comparative Genomics of Early-Diverging Mushroom-Forming Fungi Provides Insights into the Origins of Lignocellulose Decay Capabilities.</title>
        <authorList>
            <person name="Nagy L.G."/>
            <person name="Riley R."/>
            <person name="Tritt A."/>
            <person name="Adam C."/>
            <person name="Daum C."/>
            <person name="Floudas D."/>
            <person name="Sun H."/>
            <person name="Yadav J.S."/>
            <person name="Pangilinan J."/>
            <person name="Larsson K.H."/>
            <person name="Matsuura K."/>
            <person name="Barry K."/>
            <person name="Labutti K."/>
            <person name="Kuo R."/>
            <person name="Ohm R.A."/>
            <person name="Bhattacharya S.S."/>
            <person name="Shirouzu T."/>
            <person name="Yoshinaga Y."/>
            <person name="Martin F.M."/>
            <person name="Grigoriev I.V."/>
            <person name="Hibbett D.S."/>
        </authorList>
    </citation>
    <scope>NUCLEOTIDE SEQUENCE [LARGE SCALE GENOMIC DNA]</scope>
    <source>
        <strain evidence="6 7">CBS 109695</strain>
    </source>
</reference>
<evidence type="ECO:0000256" key="3">
    <source>
        <dbReference type="ARBA" id="ARBA00023002"/>
    </source>
</evidence>
<keyword evidence="7" id="KW-1185">Reference proteome</keyword>
<dbReference type="OrthoDB" id="47494at2759"/>
<keyword evidence="2" id="KW-0274">FAD</keyword>
<gene>
    <name evidence="6" type="ORF">FIBSPDRAFT_751872</name>
</gene>
<evidence type="ECO:0000256" key="4">
    <source>
        <dbReference type="ARBA" id="ARBA00023033"/>
    </source>
</evidence>
<dbReference type="PRINTS" id="PR00420">
    <property type="entry name" value="RNGMNOXGNASE"/>
</dbReference>
<dbReference type="PANTHER" id="PTHR47178:SF6">
    <property type="entry name" value="FAD-BINDING DOMAIN-CONTAINING PROTEIN"/>
    <property type="match status" value="1"/>
</dbReference>
<keyword evidence="4" id="KW-0503">Monooxygenase</keyword>
<proteinExistence type="predicted"/>
<dbReference type="GO" id="GO:0071949">
    <property type="term" value="F:FAD binding"/>
    <property type="evidence" value="ECO:0007669"/>
    <property type="project" value="InterPro"/>
</dbReference>
<name>A0A166D6Z8_9AGAM</name>
<dbReference type="Pfam" id="PF13450">
    <property type="entry name" value="NAD_binding_8"/>
    <property type="match status" value="1"/>
</dbReference>
<dbReference type="PANTHER" id="PTHR47178">
    <property type="entry name" value="MONOOXYGENASE, FAD-BINDING"/>
    <property type="match status" value="1"/>
</dbReference>
<dbReference type="STRING" id="436010.A0A166D6Z8"/>
<dbReference type="Gene3D" id="3.50.50.60">
    <property type="entry name" value="FAD/NAD(P)-binding domain"/>
    <property type="match status" value="1"/>
</dbReference>
<dbReference type="Pfam" id="PF01494">
    <property type="entry name" value="FAD_binding_3"/>
    <property type="match status" value="1"/>
</dbReference>
<dbReference type="EMBL" id="KV417618">
    <property type="protein sequence ID" value="KZP14387.1"/>
    <property type="molecule type" value="Genomic_DNA"/>
</dbReference>
<evidence type="ECO:0000259" key="5">
    <source>
        <dbReference type="Pfam" id="PF01494"/>
    </source>
</evidence>
<protein>
    <submittedName>
        <fullName evidence="6">FAD/NAD(P)-binding domain-containing protein</fullName>
    </submittedName>
</protein>
<evidence type="ECO:0000313" key="7">
    <source>
        <dbReference type="Proteomes" id="UP000076532"/>
    </source>
</evidence>
<keyword evidence="1" id="KW-0285">Flavoprotein</keyword>
<dbReference type="InterPro" id="IPR036188">
    <property type="entry name" value="FAD/NAD-bd_sf"/>
</dbReference>
<evidence type="ECO:0000256" key="2">
    <source>
        <dbReference type="ARBA" id="ARBA00022827"/>
    </source>
</evidence>
<dbReference type="GO" id="GO:0004497">
    <property type="term" value="F:monooxygenase activity"/>
    <property type="evidence" value="ECO:0007669"/>
    <property type="project" value="UniProtKB-KW"/>
</dbReference>
<dbReference type="SUPFAM" id="SSF51905">
    <property type="entry name" value="FAD/NAD(P)-binding domain"/>
    <property type="match status" value="1"/>
</dbReference>
<dbReference type="Proteomes" id="UP000076532">
    <property type="component" value="Unassembled WGS sequence"/>
</dbReference>
<feature type="domain" description="FAD-binding" evidence="5">
    <location>
        <begin position="105"/>
        <end position="353"/>
    </location>
</feature>
<dbReference type="InterPro" id="IPR002938">
    <property type="entry name" value="FAD-bd"/>
</dbReference>
<organism evidence="6 7">
    <name type="scientific">Athelia psychrophila</name>
    <dbReference type="NCBI Taxonomy" id="1759441"/>
    <lineage>
        <taxon>Eukaryota</taxon>
        <taxon>Fungi</taxon>
        <taxon>Dikarya</taxon>
        <taxon>Basidiomycota</taxon>
        <taxon>Agaricomycotina</taxon>
        <taxon>Agaricomycetes</taxon>
        <taxon>Agaricomycetidae</taxon>
        <taxon>Atheliales</taxon>
        <taxon>Atheliaceae</taxon>
        <taxon>Athelia</taxon>
    </lineage>
</organism>
<accession>A0A166D6Z8</accession>
<evidence type="ECO:0000313" key="6">
    <source>
        <dbReference type="EMBL" id="KZP14387.1"/>
    </source>
</evidence>
<keyword evidence="3" id="KW-0560">Oxidoreductase</keyword>
<sequence length="365" mass="40229">MTSPKVLIIGGGLGGLTLAQSLRYHGIDYELFERDEGPQARVQGWAVALQCPSACLWGSQSRTLQVDIYDAYTGESIMASRGIYYSPGTFIRVNRAKYRQYLLIGLDVQWGHRFSHHEVTESGGVKAFFEDGSTAVGDILVGADGLRSRARCAIVRDTMYQPNPPVLNTVPTGIIIGEVTLNREQCERQAKLGRAFHACIGKDVYLFTGLKSYSSDLSEGYFYWLFFFAEAQPTESWINTASKAELLSFVKGKVQGIYPALREIVDLQKVEEMGEPFVLYDRVPEMCPAGPVTLIGDATHPMTPLRGEGANNAMRDSVELGQKLSEAIQLGTSLADALRAYEAAMIPRATQSVLLSRQIALNLER</sequence>
<evidence type="ECO:0000256" key="1">
    <source>
        <dbReference type="ARBA" id="ARBA00022630"/>
    </source>
</evidence>
<dbReference type="AlphaFoldDB" id="A0A166D6Z8"/>